<reference evidence="3 4" key="1">
    <citation type="journal article" date="2013" name="BMC Genomics">
        <title>Reconstruction of the lipid metabolism for the microalga Monoraphidium neglectum from its genome sequence reveals characteristics suitable for biofuel production.</title>
        <authorList>
            <person name="Bogen C."/>
            <person name="Al-Dilaimi A."/>
            <person name="Albersmeier A."/>
            <person name="Wichmann J."/>
            <person name="Grundmann M."/>
            <person name="Rupp O."/>
            <person name="Lauersen K.J."/>
            <person name="Blifernez-Klassen O."/>
            <person name="Kalinowski J."/>
            <person name="Goesmann A."/>
            <person name="Mussgnug J.H."/>
            <person name="Kruse O."/>
        </authorList>
    </citation>
    <scope>NUCLEOTIDE SEQUENCE [LARGE SCALE GENOMIC DNA]</scope>
    <source>
        <strain evidence="3 4">SAG 48.87</strain>
    </source>
</reference>
<dbReference type="OrthoDB" id="10651097at2759"/>
<dbReference type="EMBL" id="KK104592">
    <property type="protein sequence ID" value="KIY93686.1"/>
    <property type="molecule type" value="Genomic_DNA"/>
</dbReference>
<evidence type="ECO:0000313" key="3">
    <source>
        <dbReference type="EMBL" id="KIY93686.1"/>
    </source>
</evidence>
<dbReference type="RefSeq" id="XP_013892706.1">
    <property type="nucleotide sequence ID" value="XM_014037252.1"/>
</dbReference>
<feature type="region of interest" description="Disordered" evidence="1">
    <location>
        <begin position="207"/>
        <end position="241"/>
    </location>
</feature>
<evidence type="ECO:0000256" key="1">
    <source>
        <dbReference type="SAM" id="MobiDB-lite"/>
    </source>
</evidence>
<keyword evidence="2" id="KW-0472">Membrane</keyword>
<keyword evidence="4" id="KW-1185">Reference proteome</keyword>
<protein>
    <submittedName>
        <fullName evidence="3">Uncharacterized protein</fullName>
    </submittedName>
</protein>
<keyword evidence="2" id="KW-1133">Transmembrane helix</keyword>
<dbReference type="Proteomes" id="UP000054498">
    <property type="component" value="Unassembled WGS sequence"/>
</dbReference>
<accession>A0A0D2LVW1</accession>
<dbReference type="GeneID" id="25731823"/>
<feature type="transmembrane region" description="Helical" evidence="2">
    <location>
        <begin position="161"/>
        <end position="186"/>
    </location>
</feature>
<name>A0A0D2LVW1_9CHLO</name>
<gene>
    <name evidence="3" type="ORF">MNEG_14277</name>
</gene>
<feature type="compositionally biased region" description="Gly residues" evidence="1">
    <location>
        <begin position="232"/>
        <end position="241"/>
    </location>
</feature>
<evidence type="ECO:0000256" key="2">
    <source>
        <dbReference type="SAM" id="Phobius"/>
    </source>
</evidence>
<evidence type="ECO:0000313" key="4">
    <source>
        <dbReference type="Proteomes" id="UP000054498"/>
    </source>
</evidence>
<keyword evidence="2" id="KW-0812">Transmembrane</keyword>
<sequence>MNAACRVAPATAAAAAAGVFGYAPDGAAPGRTAAVAAGGGGSAPKAAAVRDSSQFGGKVSLQRFARGQVEASDDSSSQMDVRVPKVVHYADSQPDQARHARDAERAGDAGSSLGSRDAWVAAAQITSPPLMRVLQDAVTMSREDLERLEKRGRRQGWLARIAKLLAGLAAAAALGAATVIVVRTAWDDCSGGRCNTDDAQLEPLAPRLPSLRPLGHKDGGAKARRGGRRGEGGGGAGGGGLVLQMPQMPFVPVFPAPNPLDSRG</sequence>
<feature type="region of interest" description="Disordered" evidence="1">
    <location>
        <begin position="89"/>
        <end position="113"/>
    </location>
</feature>
<organism evidence="3 4">
    <name type="scientific">Monoraphidium neglectum</name>
    <dbReference type="NCBI Taxonomy" id="145388"/>
    <lineage>
        <taxon>Eukaryota</taxon>
        <taxon>Viridiplantae</taxon>
        <taxon>Chlorophyta</taxon>
        <taxon>core chlorophytes</taxon>
        <taxon>Chlorophyceae</taxon>
        <taxon>CS clade</taxon>
        <taxon>Sphaeropleales</taxon>
        <taxon>Selenastraceae</taxon>
        <taxon>Monoraphidium</taxon>
    </lineage>
</organism>
<dbReference type="AlphaFoldDB" id="A0A0D2LVW1"/>
<proteinExistence type="predicted"/>
<feature type="compositionally biased region" description="Basic and acidic residues" evidence="1">
    <location>
        <begin position="96"/>
        <end position="107"/>
    </location>
</feature>
<dbReference type="KEGG" id="mng:MNEG_14277"/>